<dbReference type="PROSITE" id="PS00618">
    <property type="entry name" value="RECF_2"/>
    <property type="match status" value="1"/>
</dbReference>
<dbReference type="NCBIfam" id="TIGR00611">
    <property type="entry name" value="recf"/>
    <property type="match status" value="1"/>
</dbReference>
<keyword evidence="9 10" id="KW-0227">DNA damage</keyword>
<evidence type="ECO:0000256" key="10">
    <source>
        <dbReference type="RuleBase" id="RU000578"/>
    </source>
</evidence>
<keyword evidence="5 9" id="KW-0235">DNA replication</keyword>
<dbReference type="SUPFAM" id="SSF52540">
    <property type="entry name" value="P-loop containing nucleoside triphosphate hydrolases"/>
    <property type="match status" value="1"/>
</dbReference>
<evidence type="ECO:0000256" key="9">
    <source>
        <dbReference type="HAMAP-Rule" id="MF_00365"/>
    </source>
</evidence>
<dbReference type="EMBL" id="CP162601">
    <property type="protein sequence ID" value="XDK25087.1"/>
    <property type="molecule type" value="Genomic_DNA"/>
</dbReference>
<dbReference type="GO" id="GO:0005524">
    <property type="term" value="F:ATP binding"/>
    <property type="evidence" value="ECO:0007669"/>
    <property type="project" value="UniProtKB-UniRule"/>
</dbReference>
<keyword evidence="9 10" id="KW-0742">SOS response</keyword>
<reference evidence="12" key="1">
    <citation type="submission" date="2024-07" db="EMBL/GenBank/DDBJ databases">
        <title>Genome Analysis of a Potential Novel Vibrio Species Secreting pH- and Thermo-stable Alginate Lyase and its Application in Producing Alginate Oligosaccharides.</title>
        <authorList>
            <person name="Huang H."/>
            <person name="Bao K."/>
        </authorList>
    </citation>
    <scope>NUCLEOTIDE SEQUENCE</scope>
    <source>
        <strain evidence="12">HB236076</strain>
    </source>
</reference>
<accession>A0AB39HCB8</accession>
<evidence type="ECO:0000259" key="11">
    <source>
        <dbReference type="Pfam" id="PF02463"/>
    </source>
</evidence>
<dbReference type="Gene3D" id="3.40.50.300">
    <property type="entry name" value="P-loop containing nucleotide triphosphate hydrolases"/>
    <property type="match status" value="1"/>
</dbReference>
<dbReference type="InterPro" id="IPR001238">
    <property type="entry name" value="DNA-binding_RecF"/>
</dbReference>
<keyword evidence="9 10" id="KW-0234">DNA repair</keyword>
<dbReference type="PANTHER" id="PTHR32182">
    <property type="entry name" value="DNA REPLICATION AND REPAIR PROTEIN RECF"/>
    <property type="match status" value="1"/>
</dbReference>
<dbReference type="PANTHER" id="PTHR32182:SF0">
    <property type="entry name" value="DNA REPLICATION AND REPAIR PROTEIN RECF"/>
    <property type="match status" value="1"/>
</dbReference>
<dbReference type="GO" id="GO:0006302">
    <property type="term" value="P:double-strand break repair"/>
    <property type="evidence" value="ECO:0007669"/>
    <property type="project" value="TreeGrafter"/>
</dbReference>
<keyword evidence="7 9" id="KW-0067">ATP-binding</keyword>
<organism evidence="12">
    <name type="scientific">Vibrio sp. HB236076</name>
    <dbReference type="NCBI Taxonomy" id="3232307"/>
    <lineage>
        <taxon>Bacteria</taxon>
        <taxon>Pseudomonadati</taxon>
        <taxon>Pseudomonadota</taxon>
        <taxon>Gammaproteobacteria</taxon>
        <taxon>Vibrionales</taxon>
        <taxon>Vibrionaceae</taxon>
        <taxon>Vibrio</taxon>
    </lineage>
</organism>
<evidence type="ECO:0000256" key="8">
    <source>
        <dbReference type="ARBA" id="ARBA00023125"/>
    </source>
</evidence>
<evidence type="ECO:0000256" key="7">
    <source>
        <dbReference type="ARBA" id="ARBA00022840"/>
    </source>
</evidence>
<dbReference type="GO" id="GO:0003697">
    <property type="term" value="F:single-stranded DNA binding"/>
    <property type="evidence" value="ECO:0007669"/>
    <property type="project" value="UniProtKB-UniRule"/>
</dbReference>
<proteinExistence type="inferred from homology"/>
<dbReference type="KEGG" id="vih:AB0763_00015"/>
<evidence type="ECO:0000313" key="12">
    <source>
        <dbReference type="EMBL" id="XDK25087.1"/>
    </source>
</evidence>
<dbReference type="GO" id="GO:0009432">
    <property type="term" value="P:SOS response"/>
    <property type="evidence" value="ECO:0007669"/>
    <property type="project" value="UniProtKB-UniRule"/>
</dbReference>
<evidence type="ECO:0000256" key="2">
    <source>
        <dbReference type="ARBA" id="ARBA00008016"/>
    </source>
</evidence>
<dbReference type="GO" id="GO:0000731">
    <property type="term" value="P:DNA synthesis involved in DNA repair"/>
    <property type="evidence" value="ECO:0007669"/>
    <property type="project" value="TreeGrafter"/>
</dbReference>
<dbReference type="HAMAP" id="MF_00365">
    <property type="entry name" value="RecF"/>
    <property type="match status" value="1"/>
</dbReference>
<evidence type="ECO:0000256" key="6">
    <source>
        <dbReference type="ARBA" id="ARBA00022741"/>
    </source>
</evidence>
<dbReference type="AlphaFoldDB" id="A0AB39HCB8"/>
<feature type="domain" description="RecF/RecN/SMC N-terminal" evidence="11">
    <location>
        <begin position="152"/>
        <end position="428"/>
    </location>
</feature>
<dbReference type="GO" id="GO:0006260">
    <property type="term" value="P:DNA replication"/>
    <property type="evidence" value="ECO:0007669"/>
    <property type="project" value="UniProtKB-UniRule"/>
</dbReference>
<comment type="similarity">
    <text evidence="2 9 10">Belongs to the RecF family.</text>
</comment>
<dbReference type="InterPro" id="IPR018078">
    <property type="entry name" value="DNA-binding_RecF_CS"/>
</dbReference>
<dbReference type="InterPro" id="IPR042174">
    <property type="entry name" value="RecF_2"/>
</dbReference>
<feature type="binding site" evidence="9">
    <location>
        <begin position="30"/>
        <end position="37"/>
    </location>
    <ligand>
        <name>ATP</name>
        <dbReference type="ChEBI" id="CHEBI:30616"/>
    </ligand>
</feature>
<protein>
    <recommendedName>
        <fullName evidence="3 9">DNA replication and repair protein RecF</fullName>
    </recommendedName>
</protein>
<gene>
    <name evidence="9 12" type="primary">recF</name>
    <name evidence="12" type="ORF">AB0763_00015</name>
</gene>
<keyword evidence="4 9" id="KW-0963">Cytoplasm</keyword>
<keyword evidence="8 9" id="KW-0238">DNA-binding</keyword>
<evidence type="ECO:0000256" key="3">
    <source>
        <dbReference type="ARBA" id="ARBA00020170"/>
    </source>
</evidence>
<dbReference type="InterPro" id="IPR003395">
    <property type="entry name" value="RecF/RecN/SMC_N"/>
</dbReference>
<name>A0AB39HCB8_9VIBR</name>
<comment type="subcellular location">
    <subcellularLocation>
        <location evidence="1 9 10">Cytoplasm</location>
    </subcellularLocation>
</comment>
<dbReference type="GO" id="GO:0005737">
    <property type="term" value="C:cytoplasm"/>
    <property type="evidence" value="ECO:0007669"/>
    <property type="project" value="UniProtKB-SubCell"/>
</dbReference>
<dbReference type="RefSeq" id="WP_306102284.1">
    <property type="nucleotide sequence ID" value="NZ_CP162601.1"/>
</dbReference>
<dbReference type="Gene3D" id="1.20.1050.90">
    <property type="entry name" value="RecF/RecN/SMC, N-terminal domain"/>
    <property type="match status" value="1"/>
</dbReference>
<evidence type="ECO:0000256" key="4">
    <source>
        <dbReference type="ARBA" id="ARBA00022490"/>
    </source>
</evidence>
<comment type="function">
    <text evidence="9 10">The RecF protein is involved in DNA metabolism; it is required for DNA replication and normal SOS inducibility. RecF binds preferentially to single-stranded, linear DNA. It also seems to bind ATP.</text>
</comment>
<evidence type="ECO:0000256" key="5">
    <source>
        <dbReference type="ARBA" id="ARBA00022705"/>
    </source>
</evidence>
<dbReference type="PROSITE" id="PS00617">
    <property type="entry name" value="RECF_1"/>
    <property type="match status" value="1"/>
</dbReference>
<sequence length="432" mass="48720">MAIKRLLIQQFRNIKACDLSPSSGFNFLIGPNGSGKTSVLEAIYLLGHGRSFKSNLTSRIIAHHSDELFIHGRLSMQNDWSTVEQSSVETDSSSSPVAERDVMAVNEPMPKHAMSSEASEEMSDDASLVVGDESKNNRALWSDSALMATPSSVEMPIGLNKKRDGSTLIKISGQSGQKMAQLAEVLPLQLIHTEGFELVTEGPKLRRAFIDWGVFHTQPQFFDTWGRFKRLNKQRNALLKNARSYRELSYWDRELAELAEQISQWRARYLEAFIPQALTLCEGFLPEYEMSFSYSRGWDKDTDYAELLADNFERDQNMGYTVSGPNKADLRIKANGTPAEDILSRGQLKLLVCALRVAQGQHLSSVTEKRCIYLIDDFASELDSTRRQRLAECFKQMQTQVFVSSITQAQISDMIMPNSKMFYVEHGTIEQG</sequence>
<feature type="domain" description="RecF/RecN/SMC N-terminal" evidence="11">
    <location>
        <begin position="3"/>
        <end position="78"/>
    </location>
</feature>
<keyword evidence="6 9" id="KW-0547">Nucleotide-binding</keyword>
<evidence type="ECO:0000256" key="1">
    <source>
        <dbReference type="ARBA" id="ARBA00004496"/>
    </source>
</evidence>
<dbReference type="Pfam" id="PF02463">
    <property type="entry name" value="SMC_N"/>
    <property type="match status" value="2"/>
</dbReference>
<dbReference type="InterPro" id="IPR027417">
    <property type="entry name" value="P-loop_NTPase"/>
</dbReference>